<dbReference type="RefSeq" id="WP_127086785.1">
    <property type="nucleotide sequence ID" value="NZ_RSCL01000037.1"/>
</dbReference>
<dbReference type="EMBL" id="RSCL01000037">
    <property type="protein sequence ID" value="RUS96262.1"/>
    <property type="molecule type" value="Genomic_DNA"/>
</dbReference>
<evidence type="ECO:0000313" key="3">
    <source>
        <dbReference type="Proteomes" id="UP000271624"/>
    </source>
</evidence>
<name>A0A3S1C6L6_9CYAN</name>
<dbReference type="Proteomes" id="UP000271624">
    <property type="component" value="Unassembled WGS sequence"/>
</dbReference>
<comment type="caution">
    <text evidence="2">The sequence shown here is derived from an EMBL/GenBank/DDBJ whole genome shotgun (WGS) entry which is preliminary data.</text>
</comment>
<accession>A0A3S1C6L6</accession>
<reference evidence="2" key="2">
    <citation type="journal article" date="2019" name="Genome Biol. Evol.">
        <title>Day and night: Metabolic profiles and evolutionary relationships of six axenic non-marine cyanobacteria.</title>
        <authorList>
            <person name="Will S.E."/>
            <person name="Henke P."/>
            <person name="Boedeker C."/>
            <person name="Huang S."/>
            <person name="Brinkmann H."/>
            <person name="Rohde M."/>
            <person name="Jarek M."/>
            <person name="Friedl T."/>
            <person name="Seufert S."/>
            <person name="Schumacher M."/>
            <person name="Overmann J."/>
            <person name="Neumann-Schaal M."/>
            <person name="Petersen J."/>
        </authorList>
    </citation>
    <scope>NUCLEOTIDE SEQUENCE [LARGE SCALE GENOMIC DNA]</scope>
    <source>
        <strain evidence="2">PCC 7102</strain>
    </source>
</reference>
<dbReference type="OrthoDB" id="5368503at2"/>
<protein>
    <submittedName>
        <fullName evidence="2">Uncharacterized protein</fullName>
    </submittedName>
</protein>
<reference evidence="2" key="1">
    <citation type="submission" date="2018-12" db="EMBL/GenBank/DDBJ databases">
        <authorList>
            <person name="Will S."/>
            <person name="Neumann-Schaal M."/>
            <person name="Henke P."/>
        </authorList>
    </citation>
    <scope>NUCLEOTIDE SEQUENCE</scope>
    <source>
        <strain evidence="2">PCC 7102</strain>
    </source>
</reference>
<proteinExistence type="predicted"/>
<gene>
    <name evidence="2" type="ORF">DSM106972_088040</name>
</gene>
<keyword evidence="3" id="KW-1185">Reference proteome</keyword>
<evidence type="ECO:0000313" key="2">
    <source>
        <dbReference type="EMBL" id="RUS96262.1"/>
    </source>
</evidence>
<dbReference type="InterPro" id="IPR019613">
    <property type="entry name" value="DUF4198"/>
</dbReference>
<dbReference type="AlphaFoldDB" id="A0A3S1C6L6"/>
<evidence type="ECO:0000256" key="1">
    <source>
        <dbReference type="SAM" id="SignalP"/>
    </source>
</evidence>
<sequence length="261" mass="28693">MLINRLKELLLAVAFLPLMMQAASAHVIWYDYQNGEYKVLYGHPEEGPIAYDTTRFKEAVAYDSQRQTIPFTINRQPDGVSLTSTGNVAALTGFLDNGFVADVAGNRYSRISESEVAQNKDVRHLLKYTKALYDWSPALAESFNQPLEILPLQNPLEVKAGDNLNVRVLYQGKPASDANLEYLGQVVPIGQDGIFSIPIGVGGLQQVEAQYESLINPDFKISYEASFTAQKTSIPESSALLGIGVFGLLALNRKKMFGAKA</sequence>
<keyword evidence="1" id="KW-0732">Signal</keyword>
<organism evidence="2 3">
    <name type="scientific">Dulcicalothrix desertica PCC 7102</name>
    <dbReference type="NCBI Taxonomy" id="232991"/>
    <lineage>
        <taxon>Bacteria</taxon>
        <taxon>Bacillati</taxon>
        <taxon>Cyanobacteriota</taxon>
        <taxon>Cyanophyceae</taxon>
        <taxon>Nostocales</taxon>
        <taxon>Calotrichaceae</taxon>
        <taxon>Dulcicalothrix</taxon>
    </lineage>
</organism>
<feature type="chain" id="PRO_5030082961" evidence="1">
    <location>
        <begin position="26"/>
        <end position="261"/>
    </location>
</feature>
<feature type="signal peptide" evidence="1">
    <location>
        <begin position="1"/>
        <end position="25"/>
    </location>
</feature>
<dbReference type="Pfam" id="PF10670">
    <property type="entry name" value="DUF4198"/>
    <property type="match status" value="1"/>
</dbReference>